<dbReference type="RefSeq" id="WP_284401889.1">
    <property type="nucleotide sequence ID" value="NZ_BSNQ01000009.1"/>
</dbReference>
<protein>
    <submittedName>
        <fullName evidence="2">Uncharacterized protein</fullName>
    </submittedName>
</protein>
<keyword evidence="1" id="KW-0812">Transmembrane</keyword>
<keyword evidence="1" id="KW-1133">Transmembrane helix</keyword>
<comment type="caution">
    <text evidence="2">The sequence shown here is derived from an EMBL/GenBank/DDBJ whole genome shotgun (WGS) entry which is preliminary data.</text>
</comment>
<feature type="transmembrane region" description="Helical" evidence="1">
    <location>
        <begin position="132"/>
        <end position="151"/>
    </location>
</feature>
<accession>A0ABW8IWV0</accession>
<evidence type="ECO:0000313" key="2">
    <source>
        <dbReference type="EMBL" id="MFK2874482.1"/>
    </source>
</evidence>
<name>A0ABW8IWV0_9GAMM</name>
<keyword evidence="1" id="KW-0472">Membrane</keyword>
<organism evidence="2 3">
    <name type="scientific">Dyella lipolytica</name>
    <dbReference type="NCBI Taxonomy" id="1867835"/>
    <lineage>
        <taxon>Bacteria</taxon>
        <taxon>Pseudomonadati</taxon>
        <taxon>Pseudomonadota</taxon>
        <taxon>Gammaproteobacteria</taxon>
        <taxon>Lysobacterales</taxon>
        <taxon>Rhodanobacteraceae</taxon>
        <taxon>Dyella</taxon>
    </lineage>
</organism>
<feature type="transmembrane region" description="Helical" evidence="1">
    <location>
        <begin position="157"/>
        <end position="179"/>
    </location>
</feature>
<reference evidence="2 3" key="1">
    <citation type="submission" date="2020-10" db="EMBL/GenBank/DDBJ databases">
        <title>Phylogeny of dyella-like bacteria.</title>
        <authorList>
            <person name="Fu J."/>
        </authorList>
    </citation>
    <scope>NUCLEOTIDE SEQUENCE [LARGE SCALE GENOMIC DNA]</scope>
    <source>
        <strain evidence="2 3">DHOB07</strain>
    </source>
</reference>
<proteinExistence type="predicted"/>
<gene>
    <name evidence="2" type="ORF">ISP13_13140</name>
</gene>
<evidence type="ECO:0000256" key="1">
    <source>
        <dbReference type="SAM" id="Phobius"/>
    </source>
</evidence>
<evidence type="ECO:0000313" key="3">
    <source>
        <dbReference type="Proteomes" id="UP001620405"/>
    </source>
</evidence>
<dbReference type="EMBL" id="JADIKG010000012">
    <property type="protein sequence ID" value="MFK2874482.1"/>
    <property type="molecule type" value="Genomic_DNA"/>
</dbReference>
<feature type="transmembrane region" description="Helical" evidence="1">
    <location>
        <begin position="12"/>
        <end position="31"/>
    </location>
</feature>
<sequence>MDVANLSSLVEQSHLVLLSITAPLGAMLALAKFKHGNLRLSQSKTKRFYALVCGKEKWRTASSAALQVAVKDAIGIELPGDVIRFSLDRDSPITVLKAFKDTRGLVRLKPDGLDIEDRRENPRLTYRRKFDYFVIAGLLVYLLMILVSPFLKDHVPVAVITLWMLASIVAMQALLFASLKYLMADRLLRIDEVYPRPSGQFAQSTRANTSLSSRKSMRFMGTDSVLTGHRFMPKSGNGVD</sequence>
<keyword evidence="3" id="KW-1185">Reference proteome</keyword>
<dbReference type="Proteomes" id="UP001620405">
    <property type="component" value="Unassembled WGS sequence"/>
</dbReference>